<dbReference type="GO" id="GO:0016757">
    <property type="term" value="F:glycosyltransferase activity"/>
    <property type="evidence" value="ECO:0007669"/>
    <property type="project" value="InterPro"/>
</dbReference>
<comment type="caution">
    <text evidence="2">The sequence shown here is derived from an EMBL/GenBank/DDBJ whole genome shotgun (WGS) entry which is preliminary data.</text>
</comment>
<proteinExistence type="predicted"/>
<sequence>MRVVVAAVQVPFIQGGAEAHALGLCQALTQAGHEVEMVRIPFKWYPPERILEHALACRLLDLSESNGVRIDRLIALKFPAYLLPHPNKIIWLLHQHRSAYELWDAPWGSDLMNRPCGLSVRQAIWEADRAGLREAQSIYANSSRVAERLWHYCRIPARVLYHPPPEAETFYWQQPEPFFFYPSRLTPIKRQELVVEALSFCRHPVRVVFCGAPDNPAYEKELEQKVLSLRMSDRAHFLGRVTEEKKRQLYASCLGVIFPPFDEDYGYVTLEAMLSSKPVITCRDSGGPLELVRDGETGFVVEPTPEGLAVAMDRLWEDPALACKLGRAGRQFYDTLDISWEKVVAELTQP</sequence>
<dbReference type="EMBL" id="CAJNOB010000021">
    <property type="protein sequence ID" value="CAF0698586.1"/>
    <property type="molecule type" value="Genomic_DNA"/>
</dbReference>
<gene>
    <name evidence="2" type="ORF">MPNT_280034</name>
</gene>
<feature type="domain" description="Glycosyl transferase family 1" evidence="1">
    <location>
        <begin position="174"/>
        <end position="331"/>
    </location>
</feature>
<evidence type="ECO:0000313" key="2">
    <source>
        <dbReference type="EMBL" id="CAF0698586.1"/>
    </source>
</evidence>
<accession>A0A8J2BT86</accession>
<dbReference type="PANTHER" id="PTHR12526">
    <property type="entry name" value="GLYCOSYLTRANSFERASE"/>
    <property type="match status" value="1"/>
</dbReference>
<protein>
    <submittedName>
        <fullName evidence="2">Glycosyltransferase</fullName>
    </submittedName>
</protein>
<evidence type="ECO:0000313" key="3">
    <source>
        <dbReference type="Proteomes" id="UP000663859"/>
    </source>
</evidence>
<reference evidence="2" key="1">
    <citation type="submission" date="2021-02" db="EMBL/GenBank/DDBJ databases">
        <authorList>
            <person name="Cremers G."/>
            <person name="Picone N."/>
        </authorList>
    </citation>
    <scope>NUCLEOTIDE SEQUENCE</scope>
    <source>
        <strain evidence="2">PQ17</strain>
    </source>
</reference>
<dbReference type="AlphaFoldDB" id="A0A8J2BT86"/>
<keyword evidence="3" id="KW-1185">Reference proteome</keyword>
<dbReference type="SUPFAM" id="SSF53756">
    <property type="entry name" value="UDP-Glycosyltransferase/glycogen phosphorylase"/>
    <property type="match status" value="1"/>
</dbReference>
<dbReference type="RefSeq" id="WP_174583332.1">
    <property type="nucleotide sequence ID" value="NZ_CAJNOB010000021.1"/>
</dbReference>
<dbReference type="InterPro" id="IPR001296">
    <property type="entry name" value="Glyco_trans_1"/>
</dbReference>
<dbReference type="Proteomes" id="UP000663859">
    <property type="component" value="Unassembled WGS sequence"/>
</dbReference>
<dbReference type="PANTHER" id="PTHR12526:SF635">
    <property type="entry name" value="GLYCOSYL TRANSFERASE GROUP 1"/>
    <property type="match status" value="1"/>
</dbReference>
<name>A0A8J2BT86_9BACT</name>
<dbReference type="Pfam" id="PF00534">
    <property type="entry name" value="Glycos_transf_1"/>
    <property type="match status" value="1"/>
</dbReference>
<evidence type="ECO:0000259" key="1">
    <source>
        <dbReference type="Pfam" id="PF00534"/>
    </source>
</evidence>
<organism evidence="2 3">
    <name type="scientific">Candidatus Methylacidithermus pantelleriae</name>
    <dbReference type="NCBI Taxonomy" id="2744239"/>
    <lineage>
        <taxon>Bacteria</taxon>
        <taxon>Pseudomonadati</taxon>
        <taxon>Verrucomicrobiota</taxon>
        <taxon>Methylacidiphilae</taxon>
        <taxon>Methylacidiphilales</taxon>
        <taxon>Methylacidiphilaceae</taxon>
        <taxon>Candidatus Methylacidithermus</taxon>
    </lineage>
</organism>
<dbReference type="CDD" id="cd03801">
    <property type="entry name" value="GT4_PimA-like"/>
    <property type="match status" value="1"/>
</dbReference>
<dbReference type="Gene3D" id="3.40.50.2000">
    <property type="entry name" value="Glycogen Phosphorylase B"/>
    <property type="match status" value="1"/>
</dbReference>